<dbReference type="EMBL" id="JACGWM010000001">
    <property type="protein sequence ID" value="KAL0395979.1"/>
    <property type="molecule type" value="Genomic_DNA"/>
</dbReference>
<dbReference type="SUPFAM" id="SSF48576">
    <property type="entry name" value="Terpenoid synthases"/>
    <property type="match status" value="1"/>
</dbReference>
<dbReference type="InterPro" id="IPR033749">
    <property type="entry name" value="Polyprenyl_synt_CS"/>
</dbReference>
<organism evidence="6">
    <name type="scientific">Sesamum calycinum</name>
    <dbReference type="NCBI Taxonomy" id="2727403"/>
    <lineage>
        <taxon>Eukaryota</taxon>
        <taxon>Viridiplantae</taxon>
        <taxon>Streptophyta</taxon>
        <taxon>Embryophyta</taxon>
        <taxon>Tracheophyta</taxon>
        <taxon>Spermatophyta</taxon>
        <taxon>Magnoliopsida</taxon>
        <taxon>eudicotyledons</taxon>
        <taxon>Gunneridae</taxon>
        <taxon>Pentapetalae</taxon>
        <taxon>asterids</taxon>
        <taxon>lamiids</taxon>
        <taxon>Lamiales</taxon>
        <taxon>Pedaliaceae</taxon>
        <taxon>Sesamum</taxon>
    </lineage>
</organism>
<dbReference type="PANTHER" id="PTHR43281:SF24">
    <property type="entry name" value="OS07G0580900 PROTEIN"/>
    <property type="match status" value="1"/>
</dbReference>
<comment type="caution">
    <text evidence="6">The sequence shown here is derived from an EMBL/GenBank/DDBJ whole genome shotgun (WGS) entry which is preliminary data.</text>
</comment>
<comment type="similarity">
    <text evidence="2 5">Belongs to the FPP/GGPP synthase family.</text>
</comment>
<keyword evidence="3" id="KW-0479">Metal-binding</keyword>
<dbReference type="GO" id="GO:0008299">
    <property type="term" value="P:isoprenoid biosynthetic process"/>
    <property type="evidence" value="ECO:0007669"/>
    <property type="project" value="InterPro"/>
</dbReference>
<gene>
    <name evidence="6" type="ORF">Scaly_0046300</name>
</gene>
<name>A0AAW2STY7_9LAMI</name>
<dbReference type="GO" id="GO:0004311">
    <property type="term" value="F:geranylgeranyl diphosphate synthase activity"/>
    <property type="evidence" value="ECO:0007669"/>
    <property type="project" value="TreeGrafter"/>
</dbReference>
<reference evidence="6" key="2">
    <citation type="journal article" date="2024" name="Plant">
        <title>Genomic evolution and insights into agronomic trait innovations of Sesamum species.</title>
        <authorList>
            <person name="Miao H."/>
            <person name="Wang L."/>
            <person name="Qu L."/>
            <person name="Liu H."/>
            <person name="Sun Y."/>
            <person name="Le M."/>
            <person name="Wang Q."/>
            <person name="Wei S."/>
            <person name="Zheng Y."/>
            <person name="Lin W."/>
            <person name="Duan Y."/>
            <person name="Cao H."/>
            <person name="Xiong S."/>
            <person name="Wang X."/>
            <person name="Wei L."/>
            <person name="Li C."/>
            <person name="Ma Q."/>
            <person name="Ju M."/>
            <person name="Zhao R."/>
            <person name="Li G."/>
            <person name="Mu C."/>
            <person name="Tian Q."/>
            <person name="Mei H."/>
            <person name="Zhang T."/>
            <person name="Gao T."/>
            <person name="Zhang H."/>
        </authorList>
    </citation>
    <scope>NUCLEOTIDE SEQUENCE</scope>
    <source>
        <strain evidence="6">KEN8</strain>
    </source>
</reference>
<dbReference type="InterPro" id="IPR000092">
    <property type="entry name" value="Polyprenyl_synt"/>
</dbReference>
<evidence type="ECO:0000256" key="1">
    <source>
        <dbReference type="ARBA" id="ARBA00001946"/>
    </source>
</evidence>
<dbReference type="PROSITE" id="PS00444">
    <property type="entry name" value="POLYPRENYL_SYNTHASE_2"/>
    <property type="match status" value="1"/>
</dbReference>
<sequence>MSALVNPITTWSRRSSVKDVDGRRFRSTPFILPHPLHSNLPISFCFSDPTRKPINFSSLTVSAVLVEEQKEESKSIEKALTFDFKNYMLGKASSVNKALEEAILLREPLKIHESMSFFLEHVATATKGVNSERIVRVISELAKCIGSEGLVAGQLVDISSEGLSEVGLDHLEFIHLHKTAALLEASVVLGAILGGANDEEVDRLRKFARCIGLLFQVVDDILDVTKSSQELGKTAGKDLVADKTTYPKLLGIEKSRELAERLNREAQEQLVGFDPVKATPLIALANYIAYRDN</sequence>
<protein>
    <submittedName>
        <fullName evidence="6">Geranylgeranyl pyrophosphate synthase, chloroplastic</fullName>
    </submittedName>
</protein>
<dbReference type="Gene3D" id="1.10.600.10">
    <property type="entry name" value="Farnesyl Diphosphate Synthase"/>
    <property type="match status" value="1"/>
</dbReference>
<evidence type="ECO:0000313" key="6">
    <source>
        <dbReference type="EMBL" id="KAL0395979.1"/>
    </source>
</evidence>
<accession>A0AAW2STY7</accession>
<evidence type="ECO:0000256" key="3">
    <source>
        <dbReference type="ARBA" id="ARBA00022723"/>
    </source>
</evidence>
<proteinExistence type="inferred from homology"/>
<keyword evidence="5" id="KW-0808">Transferase</keyword>
<evidence type="ECO:0000256" key="5">
    <source>
        <dbReference type="RuleBase" id="RU004466"/>
    </source>
</evidence>
<dbReference type="AlphaFoldDB" id="A0AAW2STY7"/>
<reference evidence="6" key="1">
    <citation type="submission" date="2020-06" db="EMBL/GenBank/DDBJ databases">
        <authorList>
            <person name="Li T."/>
            <person name="Hu X."/>
            <person name="Zhang T."/>
            <person name="Song X."/>
            <person name="Zhang H."/>
            <person name="Dai N."/>
            <person name="Sheng W."/>
            <person name="Hou X."/>
            <person name="Wei L."/>
        </authorList>
    </citation>
    <scope>NUCLEOTIDE SEQUENCE</scope>
    <source>
        <strain evidence="6">KEN8</strain>
        <tissue evidence="6">Leaf</tissue>
    </source>
</reference>
<evidence type="ECO:0000256" key="2">
    <source>
        <dbReference type="ARBA" id="ARBA00006706"/>
    </source>
</evidence>
<dbReference type="InterPro" id="IPR008949">
    <property type="entry name" value="Isoprenoid_synthase_dom_sf"/>
</dbReference>
<dbReference type="PANTHER" id="PTHR43281">
    <property type="entry name" value="FARNESYL DIPHOSPHATE SYNTHASE"/>
    <property type="match status" value="1"/>
</dbReference>
<dbReference type="Pfam" id="PF00348">
    <property type="entry name" value="polyprenyl_synt"/>
    <property type="match status" value="1"/>
</dbReference>
<comment type="cofactor">
    <cofactor evidence="1">
        <name>Mg(2+)</name>
        <dbReference type="ChEBI" id="CHEBI:18420"/>
    </cofactor>
</comment>
<dbReference type="GO" id="GO:0005737">
    <property type="term" value="C:cytoplasm"/>
    <property type="evidence" value="ECO:0007669"/>
    <property type="project" value="UniProtKB-ARBA"/>
</dbReference>
<keyword evidence="4" id="KW-0460">Magnesium</keyword>
<evidence type="ECO:0000256" key="4">
    <source>
        <dbReference type="ARBA" id="ARBA00022842"/>
    </source>
</evidence>
<dbReference type="GO" id="GO:0046872">
    <property type="term" value="F:metal ion binding"/>
    <property type="evidence" value="ECO:0007669"/>
    <property type="project" value="UniProtKB-KW"/>
</dbReference>